<name>A0A2I2F8C0_ASPCN</name>
<dbReference type="EMBL" id="KZ559147">
    <property type="protein sequence ID" value="PLB36877.1"/>
    <property type="molecule type" value="Genomic_DNA"/>
</dbReference>
<sequence length="53" mass="5793">MNFRDIVFVAFVLGVATAQSKTCKTEADCPKEFPVCCGFIPTNKYCLPKGTVC</sequence>
<protein>
    <submittedName>
        <fullName evidence="2">Uncharacterized protein</fullName>
    </submittedName>
</protein>
<keyword evidence="3" id="KW-1185">Reference proteome</keyword>
<dbReference type="OrthoDB" id="4504776at2759"/>
<dbReference type="RefSeq" id="XP_024670889.1">
    <property type="nucleotide sequence ID" value="XM_024813092.1"/>
</dbReference>
<proteinExistence type="predicted"/>
<dbReference type="AlphaFoldDB" id="A0A2I2F8C0"/>
<evidence type="ECO:0000313" key="2">
    <source>
        <dbReference type="EMBL" id="PLB36877.1"/>
    </source>
</evidence>
<organism evidence="2 3">
    <name type="scientific">Aspergillus candidus</name>
    <dbReference type="NCBI Taxonomy" id="41067"/>
    <lineage>
        <taxon>Eukaryota</taxon>
        <taxon>Fungi</taxon>
        <taxon>Dikarya</taxon>
        <taxon>Ascomycota</taxon>
        <taxon>Pezizomycotina</taxon>
        <taxon>Eurotiomycetes</taxon>
        <taxon>Eurotiomycetidae</taxon>
        <taxon>Eurotiales</taxon>
        <taxon>Aspergillaceae</taxon>
        <taxon>Aspergillus</taxon>
        <taxon>Aspergillus subgen. Circumdati</taxon>
    </lineage>
</organism>
<evidence type="ECO:0000256" key="1">
    <source>
        <dbReference type="SAM" id="SignalP"/>
    </source>
</evidence>
<accession>A0A2I2F8C0</accession>
<evidence type="ECO:0000313" key="3">
    <source>
        <dbReference type="Proteomes" id="UP000234585"/>
    </source>
</evidence>
<dbReference type="GeneID" id="36520252"/>
<gene>
    <name evidence="2" type="ORF">BDW47DRAFT_107845</name>
</gene>
<feature type="signal peptide" evidence="1">
    <location>
        <begin position="1"/>
        <end position="18"/>
    </location>
</feature>
<dbReference type="Proteomes" id="UP000234585">
    <property type="component" value="Unassembled WGS sequence"/>
</dbReference>
<keyword evidence="1" id="KW-0732">Signal</keyword>
<reference evidence="2 3" key="1">
    <citation type="submission" date="2017-12" db="EMBL/GenBank/DDBJ databases">
        <authorList>
            <consortium name="DOE Joint Genome Institute"/>
            <person name="Haridas S."/>
            <person name="Kjaerbolling I."/>
            <person name="Vesth T.C."/>
            <person name="Frisvad J.C."/>
            <person name="Nybo J.L."/>
            <person name="Theobald S."/>
            <person name="Kuo A."/>
            <person name="Bowyer P."/>
            <person name="Matsuda Y."/>
            <person name="Mondo S."/>
            <person name="Lyhne E.K."/>
            <person name="Kogle M.E."/>
            <person name="Clum A."/>
            <person name="Lipzen A."/>
            <person name="Salamov A."/>
            <person name="Ngan C.Y."/>
            <person name="Daum C."/>
            <person name="Chiniquy J."/>
            <person name="Barry K."/>
            <person name="LaButti K."/>
            <person name="Simmons B.A."/>
            <person name="Magnuson J.K."/>
            <person name="Mortensen U.H."/>
            <person name="Larsen T.O."/>
            <person name="Grigoriev I.V."/>
            <person name="Baker S.E."/>
            <person name="Andersen M.R."/>
            <person name="Nordberg H.P."/>
            <person name="Cantor M.N."/>
            <person name="Hua S.X."/>
        </authorList>
    </citation>
    <scope>NUCLEOTIDE SEQUENCE [LARGE SCALE GENOMIC DNA]</scope>
    <source>
        <strain evidence="2 3">CBS 102.13</strain>
    </source>
</reference>
<feature type="chain" id="PRO_5014130998" evidence="1">
    <location>
        <begin position="19"/>
        <end position="53"/>
    </location>
</feature>